<evidence type="ECO:0000313" key="2">
    <source>
        <dbReference type="EMBL" id="MBO0903176.1"/>
    </source>
</evidence>
<evidence type="ECO:0000256" key="1">
    <source>
        <dbReference type="SAM" id="MobiDB-lite"/>
    </source>
</evidence>
<evidence type="ECO:0000313" key="3">
    <source>
        <dbReference type="Proteomes" id="UP000664288"/>
    </source>
</evidence>
<reference evidence="2 3" key="1">
    <citation type="submission" date="2021-03" db="EMBL/GenBank/DDBJ databases">
        <title>Whole genome sequence of Jiella sp. MQZ13P-4.</title>
        <authorList>
            <person name="Tuo L."/>
        </authorList>
    </citation>
    <scope>NUCLEOTIDE SEQUENCE [LARGE SCALE GENOMIC DNA]</scope>
    <source>
        <strain evidence="2 3">MQZ13P-4</strain>
    </source>
</reference>
<organism evidence="2 3">
    <name type="scientific">Jiella sonneratiae</name>
    <dbReference type="NCBI Taxonomy" id="2816856"/>
    <lineage>
        <taxon>Bacteria</taxon>
        <taxon>Pseudomonadati</taxon>
        <taxon>Pseudomonadota</taxon>
        <taxon>Alphaproteobacteria</taxon>
        <taxon>Hyphomicrobiales</taxon>
        <taxon>Aurantimonadaceae</taxon>
        <taxon>Jiella</taxon>
    </lineage>
</organism>
<feature type="region of interest" description="Disordered" evidence="1">
    <location>
        <begin position="11"/>
        <end position="185"/>
    </location>
</feature>
<accession>A0ABS3J3M0</accession>
<keyword evidence="3" id="KW-1185">Reference proteome</keyword>
<dbReference type="Proteomes" id="UP000664288">
    <property type="component" value="Unassembled WGS sequence"/>
</dbReference>
<protein>
    <submittedName>
        <fullName evidence="2">Uncharacterized protein</fullName>
    </submittedName>
</protein>
<name>A0ABS3J3M0_9HYPH</name>
<feature type="compositionally biased region" description="Basic and acidic residues" evidence="1">
    <location>
        <begin position="22"/>
        <end position="31"/>
    </location>
</feature>
<dbReference type="EMBL" id="JAFMPY010000005">
    <property type="protein sequence ID" value="MBO0903176.1"/>
    <property type="molecule type" value="Genomic_DNA"/>
</dbReference>
<comment type="caution">
    <text evidence="2">The sequence shown here is derived from an EMBL/GenBank/DDBJ whole genome shotgun (WGS) entry which is preliminary data.</text>
</comment>
<sequence length="185" mass="19364">MGFSFSAVTALLGGYSDPGLGRIEEDIERLRRERRRRRAASQTGGSAGDKASDHAAEPSGQRADAPPVTGGSTLAVSGVSRALDALMAAEETRRRRRPSSSAEPAEDAAPLSAALRASLSGAPGDLPPAEEALPPAPAGERDWKEIRDLIEALARAERPAEGDDPPLKSGSDGIVVRPLRSWPPD</sequence>
<dbReference type="RefSeq" id="WP_207349828.1">
    <property type="nucleotide sequence ID" value="NZ_JAFMPY010000005.1"/>
</dbReference>
<feature type="compositionally biased region" description="Low complexity" evidence="1">
    <location>
        <begin position="99"/>
        <end position="133"/>
    </location>
</feature>
<feature type="compositionally biased region" description="Basic and acidic residues" evidence="1">
    <location>
        <begin position="139"/>
        <end position="161"/>
    </location>
</feature>
<proteinExistence type="predicted"/>
<gene>
    <name evidence="2" type="ORF">J1C47_05945</name>
</gene>